<evidence type="ECO:0000256" key="2">
    <source>
        <dbReference type="ARBA" id="ARBA00022692"/>
    </source>
</evidence>
<evidence type="ECO:0000256" key="3">
    <source>
        <dbReference type="ARBA" id="ARBA00022989"/>
    </source>
</evidence>
<evidence type="ECO:0000259" key="6">
    <source>
        <dbReference type="Pfam" id="PF05154"/>
    </source>
</evidence>
<dbReference type="RefSeq" id="WP_121916189.1">
    <property type="nucleotide sequence ID" value="NZ_REFV01000002.1"/>
</dbReference>
<accession>A0A3M0H1A4</accession>
<evidence type="ECO:0000256" key="1">
    <source>
        <dbReference type="ARBA" id="ARBA00004141"/>
    </source>
</evidence>
<sequence length="142" mass="15590">MSTDDEKIPGDKIGNDAKDMANKAESTANEFASEAKESAKEMKEEWNRMTNSNTDNKKVLAGILAIFLGSLGIHKFVLGYQNEGIILLVASVVGYLTICLLGLGFIILSATGIIGLIEGIIYLTKTDEEFYQTYQANKKAWF</sequence>
<name>A0A3M0H1A4_9FLAO</name>
<dbReference type="EMBL" id="REFV01000002">
    <property type="protein sequence ID" value="RMB63386.1"/>
    <property type="molecule type" value="Genomic_DNA"/>
</dbReference>
<dbReference type="AlphaFoldDB" id="A0A3M0H1A4"/>
<keyword evidence="8" id="KW-1185">Reference proteome</keyword>
<organism evidence="7 8">
    <name type="scientific">Dokdonia sinensis</name>
    <dbReference type="NCBI Taxonomy" id="2479847"/>
    <lineage>
        <taxon>Bacteria</taxon>
        <taxon>Pseudomonadati</taxon>
        <taxon>Bacteroidota</taxon>
        <taxon>Flavobacteriia</taxon>
        <taxon>Flavobacteriales</taxon>
        <taxon>Flavobacteriaceae</taxon>
        <taxon>Dokdonia</taxon>
    </lineage>
</organism>
<comment type="caution">
    <text evidence="7">The sequence shown here is derived from an EMBL/GenBank/DDBJ whole genome shotgun (WGS) entry which is preliminary data.</text>
</comment>
<comment type="subcellular location">
    <subcellularLocation>
        <location evidence="1">Membrane</location>
        <topology evidence="1">Multi-pass membrane protein</topology>
    </subcellularLocation>
</comment>
<feature type="transmembrane region" description="Helical" evidence="5">
    <location>
        <begin position="84"/>
        <end position="117"/>
    </location>
</feature>
<keyword evidence="4 5" id="KW-0472">Membrane</keyword>
<gene>
    <name evidence="7" type="ORF">EAX61_03060</name>
</gene>
<dbReference type="InterPro" id="IPR007829">
    <property type="entry name" value="TM2"/>
</dbReference>
<dbReference type="GO" id="GO:0016020">
    <property type="term" value="C:membrane"/>
    <property type="evidence" value="ECO:0007669"/>
    <property type="project" value="UniProtKB-SubCell"/>
</dbReference>
<evidence type="ECO:0000313" key="8">
    <source>
        <dbReference type="Proteomes" id="UP000281985"/>
    </source>
</evidence>
<feature type="transmembrane region" description="Helical" evidence="5">
    <location>
        <begin position="59"/>
        <end position="78"/>
    </location>
</feature>
<dbReference type="Pfam" id="PF05154">
    <property type="entry name" value="TM2"/>
    <property type="match status" value="1"/>
</dbReference>
<feature type="domain" description="TM2" evidence="6">
    <location>
        <begin position="55"/>
        <end position="100"/>
    </location>
</feature>
<protein>
    <submittedName>
        <fullName evidence="7">TM2 domain-containing protein</fullName>
    </submittedName>
</protein>
<reference evidence="7 8" key="1">
    <citation type="submission" date="2018-10" db="EMBL/GenBank/DDBJ databases">
        <title>Dokdonia luteus sp. nov., isolated from sea water.</title>
        <authorList>
            <person name="Zhou L.Y."/>
            <person name="Du Z.J."/>
        </authorList>
    </citation>
    <scope>NUCLEOTIDE SEQUENCE [LARGE SCALE GENOMIC DNA]</scope>
    <source>
        <strain evidence="7 8">SH27</strain>
    </source>
</reference>
<keyword evidence="2 5" id="KW-0812">Transmembrane</keyword>
<evidence type="ECO:0000256" key="5">
    <source>
        <dbReference type="SAM" id="Phobius"/>
    </source>
</evidence>
<keyword evidence="3 5" id="KW-1133">Transmembrane helix</keyword>
<dbReference type="OrthoDB" id="9816361at2"/>
<dbReference type="Proteomes" id="UP000281985">
    <property type="component" value="Unassembled WGS sequence"/>
</dbReference>
<evidence type="ECO:0000313" key="7">
    <source>
        <dbReference type="EMBL" id="RMB63386.1"/>
    </source>
</evidence>
<evidence type="ECO:0000256" key="4">
    <source>
        <dbReference type="ARBA" id="ARBA00023136"/>
    </source>
</evidence>
<proteinExistence type="predicted"/>